<proteinExistence type="predicted"/>
<dbReference type="OrthoDB" id="3796700at2759"/>
<gene>
    <name evidence="1" type="ORF">P280DRAFT_553147</name>
</gene>
<keyword evidence="2" id="KW-1185">Reference proteome</keyword>
<reference evidence="1" key="1">
    <citation type="journal article" date="2020" name="Stud. Mycol.">
        <title>101 Dothideomycetes genomes: a test case for predicting lifestyles and emergence of pathogens.</title>
        <authorList>
            <person name="Haridas S."/>
            <person name="Albert R."/>
            <person name="Binder M."/>
            <person name="Bloem J."/>
            <person name="Labutti K."/>
            <person name="Salamov A."/>
            <person name="Andreopoulos B."/>
            <person name="Baker S."/>
            <person name="Barry K."/>
            <person name="Bills G."/>
            <person name="Bluhm B."/>
            <person name="Cannon C."/>
            <person name="Castanera R."/>
            <person name="Culley D."/>
            <person name="Daum C."/>
            <person name="Ezra D."/>
            <person name="Gonzalez J."/>
            <person name="Henrissat B."/>
            <person name="Kuo A."/>
            <person name="Liang C."/>
            <person name="Lipzen A."/>
            <person name="Lutzoni F."/>
            <person name="Magnuson J."/>
            <person name="Mondo S."/>
            <person name="Nolan M."/>
            <person name="Ohm R."/>
            <person name="Pangilinan J."/>
            <person name="Park H.-J."/>
            <person name="Ramirez L."/>
            <person name="Alfaro M."/>
            <person name="Sun H."/>
            <person name="Tritt A."/>
            <person name="Yoshinaga Y."/>
            <person name="Zwiers L.-H."/>
            <person name="Turgeon B."/>
            <person name="Goodwin S."/>
            <person name="Spatafora J."/>
            <person name="Crous P."/>
            <person name="Grigoriev I."/>
        </authorList>
    </citation>
    <scope>NUCLEOTIDE SEQUENCE</scope>
    <source>
        <strain evidence="1">CBS 473.64</strain>
    </source>
</reference>
<sequence>MAATCNTLRVADEEQKGQRSFLDSLPEELILKIFDNIDEISGSIQPSDNNFQSKAYHPLTLVSRKFNRIATPFLYSKITYPYTSLQTVMDRHELLQDVHVLNMTNGPVNRRFMFPTRYLDHILDRISDRAQRPRIPQPTHMIRPSRFFSEAIILVVILNRTPYIREINIVDEGRWNIRPYKSIFRPVLDSIILATTGNGIGKVHTFDHLHTLKVNMGGMRISLASSLFKLKSLNHLTMVNLPGEFTDQKPERDDVWTCALGSSSVQHLRLRFDYNWGFYQTHLPWDSDKMNISASGIVSAITSCKDLRSFSTSSIGTGDGWLDVVEALLVHKHSLTALELLGTFSSALITKFPDFTTMRHIRIPLDFLCGGNDDADEEGYTKCKTPDLREVLPASLETLGLESKGYTDFSDYLEGEYRYISDSLGSKKEATTRGFLQFLDGVEDRLPNFKELWVDHKHYFLNDVHSLPLDFALVQKEFIRHGIEFGFALGIDFDVLGDHLEPRAVNPAREYIEAMTDGDYRFEAEVMNGKPLYSLAELHDTEKLRGLNETSANNLGTDFIENKKPLPCLNCIHMETSNSAVRTRLTWPDKRVRARRTCDRCDFL</sequence>
<protein>
    <submittedName>
        <fullName evidence="1">Uncharacterized protein</fullName>
    </submittedName>
</protein>
<evidence type="ECO:0000313" key="2">
    <source>
        <dbReference type="Proteomes" id="UP000799753"/>
    </source>
</evidence>
<name>A0A6A6RLA6_9PLEO</name>
<dbReference type="AlphaFoldDB" id="A0A6A6RLA6"/>
<dbReference type="Proteomes" id="UP000799753">
    <property type="component" value="Unassembled WGS sequence"/>
</dbReference>
<evidence type="ECO:0000313" key="1">
    <source>
        <dbReference type="EMBL" id="KAF2636369.1"/>
    </source>
</evidence>
<accession>A0A6A6RLA6</accession>
<dbReference type="EMBL" id="MU006799">
    <property type="protein sequence ID" value="KAF2636369.1"/>
    <property type="molecule type" value="Genomic_DNA"/>
</dbReference>
<organism evidence="1 2">
    <name type="scientific">Massarina eburnea CBS 473.64</name>
    <dbReference type="NCBI Taxonomy" id="1395130"/>
    <lineage>
        <taxon>Eukaryota</taxon>
        <taxon>Fungi</taxon>
        <taxon>Dikarya</taxon>
        <taxon>Ascomycota</taxon>
        <taxon>Pezizomycotina</taxon>
        <taxon>Dothideomycetes</taxon>
        <taxon>Pleosporomycetidae</taxon>
        <taxon>Pleosporales</taxon>
        <taxon>Massarineae</taxon>
        <taxon>Massarinaceae</taxon>
        <taxon>Massarina</taxon>
    </lineage>
</organism>